<evidence type="ECO:0000313" key="3">
    <source>
        <dbReference type="EMBL" id="WVX81051.1"/>
    </source>
</evidence>
<dbReference type="EMBL" id="CP137640">
    <property type="protein sequence ID" value="WVX81051.1"/>
    <property type="molecule type" value="Genomic_DNA"/>
</dbReference>
<dbReference type="Gene3D" id="3.40.50.2000">
    <property type="entry name" value="Glycogen Phosphorylase B"/>
    <property type="match status" value="2"/>
</dbReference>
<reference evidence="3 4" key="1">
    <citation type="submission" date="2023-10" db="EMBL/GenBank/DDBJ databases">
        <title>Niallia locisalis sp.nov. isolated from a salt pond sample.</title>
        <authorList>
            <person name="Li X.-J."/>
            <person name="Dong L."/>
        </authorList>
    </citation>
    <scope>NUCLEOTIDE SEQUENCE [LARGE SCALE GENOMIC DNA]</scope>
    <source>
        <strain evidence="3 4">DSM 29761</strain>
    </source>
</reference>
<feature type="domain" description="Glycosyltransferase subfamily 4-like N-terminal" evidence="2">
    <location>
        <begin position="26"/>
        <end position="197"/>
    </location>
</feature>
<proteinExistence type="predicted"/>
<sequence length="432" mass="49938">MKKNIWIWNHYGTNMYRDQAGRHYWFAENLRKLGENPTIFCASTFHNSNERIPIGTGKYVSEQVNGIPFVFVKTPDYKGNGRSRILNMVMFYHNLFPVARQYAKRFGKPDVILASSVHPLTLIAGIKIAKKFGIPCICEIRDLWPESIVAYGALKKSSIIAKLLYLGEKWIYKKADQLIFTMEGGMDYIREKGWDQENGGPIDLNKVHHINNGVDLETFEYNKEFHMLEDEDLFRKDLFKVIYTGSIRKANNVRKMVEAAEYIEFKGYQNIRFLIYGDGTEREELEQYCQNKGLQNIKFKGFIEKNKIPYILSQSNLNIMHFEPNSLKRYGASLNKMFEYFASGRPTVSDCEFGYDLIQKYQCGMVIDNANAKQLAQVIIQFSNMSKAEYTIYCNNARIAAQDYDFNRLTSKLADLLKGETNGTERSMGDQG</sequence>
<dbReference type="SUPFAM" id="SSF53756">
    <property type="entry name" value="UDP-Glycosyltransferase/glycogen phosphorylase"/>
    <property type="match status" value="1"/>
</dbReference>
<dbReference type="PANTHER" id="PTHR45947:SF3">
    <property type="entry name" value="SULFOQUINOVOSYL TRANSFERASE SQD2"/>
    <property type="match status" value="1"/>
</dbReference>
<dbReference type="Pfam" id="PF13579">
    <property type="entry name" value="Glyco_trans_4_4"/>
    <property type="match status" value="1"/>
</dbReference>
<accession>A0ABZ2CFH3</accession>
<name>A0ABZ2CFH3_9BACI</name>
<dbReference type="PANTHER" id="PTHR45947">
    <property type="entry name" value="SULFOQUINOVOSYL TRANSFERASE SQD2"/>
    <property type="match status" value="1"/>
</dbReference>
<evidence type="ECO:0000259" key="2">
    <source>
        <dbReference type="Pfam" id="PF13579"/>
    </source>
</evidence>
<dbReference type="InterPro" id="IPR050194">
    <property type="entry name" value="Glycosyltransferase_grp1"/>
</dbReference>
<dbReference type="Proteomes" id="UP001357223">
    <property type="component" value="Chromosome"/>
</dbReference>
<feature type="domain" description="Glycosyl transferase family 1" evidence="1">
    <location>
        <begin position="234"/>
        <end position="387"/>
    </location>
</feature>
<gene>
    <name evidence="3" type="ORF">R4Z09_28205</name>
</gene>
<organism evidence="3 4">
    <name type="scientific">Niallia oryzisoli</name>
    <dbReference type="NCBI Taxonomy" id="1737571"/>
    <lineage>
        <taxon>Bacteria</taxon>
        <taxon>Bacillati</taxon>
        <taxon>Bacillota</taxon>
        <taxon>Bacilli</taxon>
        <taxon>Bacillales</taxon>
        <taxon>Bacillaceae</taxon>
        <taxon>Niallia</taxon>
    </lineage>
</organism>
<evidence type="ECO:0000313" key="4">
    <source>
        <dbReference type="Proteomes" id="UP001357223"/>
    </source>
</evidence>
<dbReference type="CDD" id="cd03794">
    <property type="entry name" value="GT4_WbuB-like"/>
    <property type="match status" value="1"/>
</dbReference>
<evidence type="ECO:0000259" key="1">
    <source>
        <dbReference type="Pfam" id="PF00534"/>
    </source>
</evidence>
<keyword evidence="4" id="KW-1185">Reference proteome</keyword>
<dbReference type="InterPro" id="IPR001296">
    <property type="entry name" value="Glyco_trans_1"/>
</dbReference>
<protein>
    <submittedName>
        <fullName evidence="3">Glycosyltransferase family 4 protein</fullName>
    </submittedName>
</protein>
<dbReference type="Pfam" id="PF00534">
    <property type="entry name" value="Glycos_transf_1"/>
    <property type="match status" value="1"/>
</dbReference>
<dbReference type="RefSeq" id="WP_338449981.1">
    <property type="nucleotide sequence ID" value="NZ_CP137640.1"/>
</dbReference>
<dbReference type="InterPro" id="IPR028098">
    <property type="entry name" value="Glyco_trans_4-like_N"/>
</dbReference>